<keyword evidence="3" id="KW-0285">Flavoprotein</keyword>
<name>A0A919IKA5_9ACTN</name>
<proteinExistence type="inferred from homology"/>
<dbReference type="Proteomes" id="UP000619479">
    <property type="component" value="Unassembled WGS sequence"/>
</dbReference>
<evidence type="ECO:0000256" key="6">
    <source>
        <dbReference type="SAM" id="MobiDB-lite"/>
    </source>
</evidence>
<dbReference type="GO" id="GO:0016614">
    <property type="term" value="F:oxidoreductase activity, acting on CH-OH group of donors"/>
    <property type="evidence" value="ECO:0007669"/>
    <property type="project" value="InterPro"/>
</dbReference>
<comment type="similarity">
    <text evidence="2">Belongs to the GMC oxidoreductase family.</text>
</comment>
<dbReference type="Pfam" id="PF00732">
    <property type="entry name" value="GMC_oxred_N"/>
    <property type="match status" value="1"/>
</dbReference>
<evidence type="ECO:0000259" key="7">
    <source>
        <dbReference type="Pfam" id="PF00732"/>
    </source>
</evidence>
<dbReference type="GO" id="GO:0050660">
    <property type="term" value="F:flavin adenine dinucleotide binding"/>
    <property type="evidence" value="ECO:0007669"/>
    <property type="project" value="InterPro"/>
</dbReference>
<evidence type="ECO:0000256" key="4">
    <source>
        <dbReference type="ARBA" id="ARBA00022827"/>
    </source>
</evidence>
<dbReference type="InterPro" id="IPR006076">
    <property type="entry name" value="FAD-dep_OxRdtase"/>
</dbReference>
<evidence type="ECO:0000259" key="8">
    <source>
        <dbReference type="Pfam" id="PF01266"/>
    </source>
</evidence>
<keyword evidence="4" id="KW-0274">FAD</keyword>
<keyword evidence="5" id="KW-0560">Oxidoreductase</keyword>
<protein>
    <submittedName>
        <fullName evidence="10">Dehydrogenase</fullName>
    </submittedName>
</protein>
<feature type="domain" description="FAD dependent oxidoreductase" evidence="8">
    <location>
        <begin position="28"/>
        <end position="59"/>
    </location>
</feature>
<gene>
    <name evidence="10" type="ORF">Acy02nite_28740</name>
</gene>
<feature type="region of interest" description="Disordered" evidence="6">
    <location>
        <begin position="83"/>
        <end position="110"/>
    </location>
</feature>
<dbReference type="Pfam" id="PF01266">
    <property type="entry name" value="DAO"/>
    <property type="match status" value="1"/>
</dbReference>
<sequence>MYVKFPEGAAIRADQDTDAAAAAEVVYDVVIVGAGIAGSIIAARLSEAGKRVLVLEAGPGEDLTLRRYEGYLDRFYSAASKDNQSPYPYSRNAPMPRGPDVRRISPGSPDSSGYIVQSGPFASDTTYTRVLGGTTMHWEGKTPRMLPEDFRMRSLYGEGVDWPLTYDDLAPFYNEAEREIGVSADVEDQSFLGISFDERYVFPMKGLPLSYLDKMVAKDVDGMPIELDGEQRHLRVRPFPQGRNGIPNPAYDDGKGFVPQGAVSTYQVEVGERCQGNNNCVPICPVQAKYNAGKTLTRALQTGRVDLIAQAVAYKVHIDNETGRVREIEYRRYKRPDSNSWTTVRARGRMYVLAANAVENPRLMLASGLPGSSGLMGRNFMDHAYLLAWALLPEVAGTFRGTVCTGGISDLRGGRFRRTQAAFAVDIHNDGWGWARGAPMTDLADLVDNGGRYGEDLRQGLVDRVSRQLQLAFMVEVPASPSNRVSVDPSYTDQLGNMRPILTYTLPDYTMRGVAYARQLSRRIFARLGAEDHTSYDPNFWGYATYEGQGYEVRGGNHLAGTHMMGTDPSSSVVDADQRSWDHRNLYLVGGGSLPTVGTSNVTLTIAALCLRSARAMLAQLDGERAPVTVATQPQPEEVGP</sequence>
<dbReference type="RefSeq" id="WP_203740724.1">
    <property type="nucleotide sequence ID" value="NZ_BAAAUC010000065.1"/>
</dbReference>
<feature type="domain" description="Glucose-methanol-choline oxidoreductase C-terminal" evidence="9">
    <location>
        <begin position="482"/>
        <end position="609"/>
    </location>
</feature>
<dbReference type="Gene3D" id="3.50.50.60">
    <property type="entry name" value="FAD/NAD(P)-binding domain"/>
    <property type="match status" value="2"/>
</dbReference>
<comment type="caution">
    <text evidence="10">The sequence shown here is derived from an EMBL/GenBank/DDBJ whole genome shotgun (WGS) entry which is preliminary data.</text>
</comment>
<evidence type="ECO:0000256" key="5">
    <source>
        <dbReference type="ARBA" id="ARBA00023002"/>
    </source>
</evidence>
<dbReference type="EMBL" id="BOMH01000019">
    <property type="protein sequence ID" value="GID64993.1"/>
    <property type="molecule type" value="Genomic_DNA"/>
</dbReference>
<comment type="cofactor">
    <cofactor evidence="1">
        <name>FAD</name>
        <dbReference type="ChEBI" id="CHEBI:57692"/>
    </cofactor>
</comment>
<dbReference type="InterPro" id="IPR007867">
    <property type="entry name" value="GMC_OxRtase_C"/>
</dbReference>
<evidence type="ECO:0000313" key="10">
    <source>
        <dbReference type="EMBL" id="GID64993.1"/>
    </source>
</evidence>
<dbReference type="PANTHER" id="PTHR42784:SF1">
    <property type="entry name" value="PYRANOSE 2-OXIDASE"/>
    <property type="match status" value="1"/>
</dbReference>
<dbReference type="InterPro" id="IPR051473">
    <property type="entry name" value="P2Ox-like"/>
</dbReference>
<dbReference type="InterPro" id="IPR000172">
    <property type="entry name" value="GMC_OxRdtase_N"/>
</dbReference>
<dbReference type="AlphaFoldDB" id="A0A919IKA5"/>
<organism evidence="10 11">
    <name type="scientific">Actinoplanes cyaneus</name>
    <dbReference type="NCBI Taxonomy" id="52696"/>
    <lineage>
        <taxon>Bacteria</taxon>
        <taxon>Bacillati</taxon>
        <taxon>Actinomycetota</taxon>
        <taxon>Actinomycetes</taxon>
        <taxon>Micromonosporales</taxon>
        <taxon>Micromonosporaceae</taxon>
        <taxon>Actinoplanes</taxon>
    </lineage>
</organism>
<evidence type="ECO:0000313" key="11">
    <source>
        <dbReference type="Proteomes" id="UP000619479"/>
    </source>
</evidence>
<feature type="domain" description="Glucose-methanol-choline oxidoreductase N-terminal" evidence="7">
    <location>
        <begin position="278"/>
        <end position="384"/>
    </location>
</feature>
<evidence type="ECO:0000256" key="2">
    <source>
        <dbReference type="ARBA" id="ARBA00010790"/>
    </source>
</evidence>
<dbReference type="Pfam" id="PF05199">
    <property type="entry name" value="GMC_oxred_C"/>
    <property type="match status" value="1"/>
</dbReference>
<evidence type="ECO:0000259" key="9">
    <source>
        <dbReference type="Pfam" id="PF05199"/>
    </source>
</evidence>
<evidence type="ECO:0000256" key="3">
    <source>
        <dbReference type="ARBA" id="ARBA00022630"/>
    </source>
</evidence>
<dbReference type="SUPFAM" id="SSF51905">
    <property type="entry name" value="FAD/NAD(P)-binding domain"/>
    <property type="match status" value="1"/>
</dbReference>
<accession>A0A919IKA5</accession>
<dbReference type="InterPro" id="IPR036188">
    <property type="entry name" value="FAD/NAD-bd_sf"/>
</dbReference>
<evidence type="ECO:0000256" key="1">
    <source>
        <dbReference type="ARBA" id="ARBA00001974"/>
    </source>
</evidence>
<reference evidence="10" key="1">
    <citation type="submission" date="2021-01" db="EMBL/GenBank/DDBJ databases">
        <title>Whole genome shotgun sequence of Actinoplanes cyaneus NBRC 14990.</title>
        <authorList>
            <person name="Komaki H."/>
            <person name="Tamura T."/>
        </authorList>
    </citation>
    <scope>NUCLEOTIDE SEQUENCE</scope>
    <source>
        <strain evidence="10">NBRC 14990</strain>
    </source>
</reference>
<dbReference type="PANTHER" id="PTHR42784">
    <property type="entry name" value="PYRANOSE 2-OXIDASE"/>
    <property type="match status" value="1"/>
</dbReference>
<keyword evidence="11" id="KW-1185">Reference proteome</keyword>